<organism evidence="2 3">
    <name type="scientific">Xanthocytophaga flava</name>
    <dbReference type="NCBI Taxonomy" id="3048013"/>
    <lineage>
        <taxon>Bacteria</taxon>
        <taxon>Pseudomonadati</taxon>
        <taxon>Bacteroidota</taxon>
        <taxon>Cytophagia</taxon>
        <taxon>Cytophagales</taxon>
        <taxon>Rhodocytophagaceae</taxon>
        <taxon>Xanthocytophaga</taxon>
    </lineage>
</organism>
<dbReference type="Proteomes" id="UP001241110">
    <property type="component" value="Unassembled WGS sequence"/>
</dbReference>
<evidence type="ECO:0000313" key="3">
    <source>
        <dbReference type="Proteomes" id="UP001241110"/>
    </source>
</evidence>
<dbReference type="PANTHER" id="PTHR36057:SF1">
    <property type="entry name" value="LIPOPROTEIN LIPID ATTACHMENT SITE-LIKE PROTEIN, PUTATIVE (DUF1223)-RELATED"/>
    <property type="match status" value="1"/>
</dbReference>
<dbReference type="Pfam" id="PF06764">
    <property type="entry name" value="DUF1223"/>
    <property type="match status" value="1"/>
</dbReference>
<name>A0AAE3QNI8_9BACT</name>
<keyword evidence="1" id="KW-0732">Signal</keyword>
<dbReference type="InterPro" id="IPR010634">
    <property type="entry name" value="DUF1223"/>
</dbReference>
<dbReference type="SUPFAM" id="SSF52833">
    <property type="entry name" value="Thioredoxin-like"/>
    <property type="match status" value="1"/>
</dbReference>
<comment type="caution">
    <text evidence="2">The sequence shown here is derived from an EMBL/GenBank/DDBJ whole genome shotgun (WGS) entry which is preliminary data.</text>
</comment>
<dbReference type="InterPro" id="IPR036249">
    <property type="entry name" value="Thioredoxin-like_sf"/>
</dbReference>
<dbReference type="RefSeq" id="WP_313976354.1">
    <property type="nucleotide sequence ID" value="NZ_JASJOS010000002.1"/>
</dbReference>
<dbReference type="PANTHER" id="PTHR36057">
    <property type="match status" value="1"/>
</dbReference>
<dbReference type="AlphaFoldDB" id="A0AAE3QNI8"/>
<sequence length="264" mass="29362">MKLVKLSAVCVVLVLLLSATTLINQHTLLSSKAAGNGFVVLELFTSEGCSSCPPADELLARIQKQAGNKPIYLLAYHVDYWDRLGWKDSFSKPEYSKRQYTYSRQFAGQVYTPQLIINGNKEFVGSDESAINDALTSALKIQTSTSLVFQAQTFQTQYAGNTRFNYQVTGEDNTSQLVVALVQKQGMSKIERGENKGRTLSHVQIVRALYNFDRKTEKEGIVTLNLPAPFYTKDWEIIAMLQNPKTGVIHAATRAILTPPMKGT</sequence>
<accession>A0AAE3QNI8</accession>
<feature type="chain" id="PRO_5042243053" evidence="1">
    <location>
        <begin position="24"/>
        <end position="264"/>
    </location>
</feature>
<reference evidence="2" key="1">
    <citation type="submission" date="2023-05" db="EMBL/GenBank/DDBJ databases">
        <authorList>
            <person name="Zhang X."/>
        </authorList>
    </citation>
    <scope>NUCLEOTIDE SEQUENCE</scope>
    <source>
        <strain evidence="2">YF14B1</strain>
    </source>
</reference>
<protein>
    <submittedName>
        <fullName evidence="2">DUF1223 domain-containing protein</fullName>
    </submittedName>
</protein>
<dbReference type="EMBL" id="JASJOS010000002">
    <property type="protein sequence ID" value="MDJ1479843.1"/>
    <property type="molecule type" value="Genomic_DNA"/>
</dbReference>
<proteinExistence type="predicted"/>
<evidence type="ECO:0000313" key="2">
    <source>
        <dbReference type="EMBL" id="MDJ1479843.1"/>
    </source>
</evidence>
<feature type="signal peptide" evidence="1">
    <location>
        <begin position="1"/>
        <end position="23"/>
    </location>
</feature>
<gene>
    <name evidence="2" type="ORF">QNI16_05055</name>
</gene>
<evidence type="ECO:0000256" key="1">
    <source>
        <dbReference type="SAM" id="SignalP"/>
    </source>
</evidence>